<feature type="transmembrane region" description="Helical" evidence="6">
    <location>
        <begin position="102"/>
        <end position="121"/>
    </location>
</feature>
<dbReference type="RefSeq" id="WP_109334138.1">
    <property type="nucleotide sequence ID" value="NZ_CP021354.1"/>
</dbReference>
<name>A0A2S2C1T0_9NOCA</name>
<keyword evidence="5 6" id="KW-0472">Membrane</keyword>
<evidence type="ECO:0000256" key="5">
    <source>
        <dbReference type="ARBA" id="ARBA00023136"/>
    </source>
</evidence>
<feature type="transmembrane region" description="Helical" evidence="6">
    <location>
        <begin position="158"/>
        <end position="177"/>
    </location>
</feature>
<keyword evidence="9" id="KW-1185">Reference proteome</keyword>
<protein>
    <submittedName>
        <fullName evidence="8">EamA family transporter</fullName>
    </submittedName>
</protein>
<feature type="transmembrane region" description="Helical" evidence="6">
    <location>
        <begin position="75"/>
        <end position="96"/>
    </location>
</feature>
<dbReference type="SUPFAM" id="SSF103481">
    <property type="entry name" value="Multidrug resistance efflux transporter EmrE"/>
    <property type="match status" value="2"/>
</dbReference>
<dbReference type="OrthoDB" id="5242975at2"/>
<evidence type="ECO:0000313" key="9">
    <source>
        <dbReference type="Proteomes" id="UP000245711"/>
    </source>
</evidence>
<dbReference type="InterPro" id="IPR037185">
    <property type="entry name" value="EmrE-like"/>
</dbReference>
<comment type="subcellular location">
    <subcellularLocation>
        <location evidence="1">Membrane</location>
        <topology evidence="1">Multi-pass membrane protein</topology>
    </subcellularLocation>
</comment>
<dbReference type="InterPro" id="IPR050638">
    <property type="entry name" value="AA-Vitamin_Transporters"/>
</dbReference>
<sequence length="324" mass="33407">MSPGSVGRGPIAFALFLVYVIWGSVYLAIRLVIEEVPPLGSMGARFLLAGALMAAFLACRGGWGRLRLTWREAAGAAFLGVLLLACGNGLTSVGQLHGVPSGVTALLIAMVPLWICLYRTLGGDRPRVLELVGVGVGLIGLAVLVLPHGGGGQSGLPVIGVAVIVLSSLSWSFGSWIKPRVWLPQDVYVTAAYQLLAAGAAMSLASVATGERLDGAIGPRAWGAFGYLVVFGSIVGFTAYAWLLHHAPLSLVATHTYVNPVVAVALGSVVLSEPVTPALVIGGVIVLVSVVLVVSAHARTRVREDSSATEFKVLLSDQKASGGG</sequence>
<accession>A0A2S2C1T0</accession>
<organism evidence="8 9">
    <name type="scientific">Rhodococcus oxybenzonivorans</name>
    <dbReference type="NCBI Taxonomy" id="1990687"/>
    <lineage>
        <taxon>Bacteria</taxon>
        <taxon>Bacillati</taxon>
        <taxon>Actinomycetota</taxon>
        <taxon>Actinomycetes</taxon>
        <taxon>Mycobacteriales</taxon>
        <taxon>Nocardiaceae</taxon>
        <taxon>Rhodococcus</taxon>
    </lineage>
</organism>
<feature type="transmembrane region" description="Helical" evidence="6">
    <location>
        <begin position="128"/>
        <end position="146"/>
    </location>
</feature>
<keyword evidence="4 6" id="KW-1133">Transmembrane helix</keyword>
<feature type="transmembrane region" description="Helical" evidence="6">
    <location>
        <begin position="12"/>
        <end position="33"/>
    </location>
</feature>
<feature type="transmembrane region" description="Helical" evidence="6">
    <location>
        <begin position="277"/>
        <end position="296"/>
    </location>
</feature>
<dbReference type="Gene3D" id="1.10.3730.20">
    <property type="match status" value="1"/>
</dbReference>
<comment type="similarity">
    <text evidence="2">Belongs to the EamA transporter family.</text>
</comment>
<dbReference type="Proteomes" id="UP000245711">
    <property type="component" value="Chromosome"/>
</dbReference>
<feature type="transmembrane region" description="Helical" evidence="6">
    <location>
        <begin position="45"/>
        <end position="63"/>
    </location>
</feature>
<reference evidence="8 9" key="1">
    <citation type="submission" date="2017-05" db="EMBL/GenBank/DDBJ databases">
        <title>Isolation of Rhodococcus sp. S2-17 biodegrading of BP-3.</title>
        <authorList>
            <person name="Lee Y."/>
            <person name="Kim K.H."/>
            <person name="Chun B.H."/>
            <person name="Jung H.S."/>
            <person name="Jeon C.O."/>
        </authorList>
    </citation>
    <scope>NUCLEOTIDE SEQUENCE [LARGE SCALE GENOMIC DNA]</scope>
    <source>
        <strain evidence="8 9">S2-17</strain>
    </source>
</reference>
<evidence type="ECO:0000256" key="4">
    <source>
        <dbReference type="ARBA" id="ARBA00022989"/>
    </source>
</evidence>
<feature type="domain" description="EamA" evidence="7">
    <location>
        <begin position="159"/>
        <end position="294"/>
    </location>
</feature>
<keyword evidence="3 6" id="KW-0812">Transmembrane</keyword>
<evidence type="ECO:0000259" key="7">
    <source>
        <dbReference type="Pfam" id="PF00892"/>
    </source>
</evidence>
<feature type="domain" description="EamA" evidence="7">
    <location>
        <begin position="12"/>
        <end position="145"/>
    </location>
</feature>
<dbReference type="GO" id="GO:0016020">
    <property type="term" value="C:membrane"/>
    <property type="evidence" value="ECO:0007669"/>
    <property type="project" value="UniProtKB-SubCell"/>
</dbReference>
<dbReference type="AlphaFoldDB" id="A0A2S2C1T0"/>
<dbReference type="Pfam" id="PF00892">
    <property type="entry name" value="EamA"/>
    <property type="match status" value="2"/>
</dbReference>
<evidence type="ECO:0000256" key="3">
    <source>
        <dbReference type="ARBA" id="ARBA00022692"/>
    </source>
</evidence>
<proteinExistence type="inferred from homology"/>
<evidence type="ECO:0000256" key="1">
    <source>
        <dbReference type="ARBA" id="ARBA00004141"/>
    </source>
</evidence>
<evidence type="ECO:0000256" key="6">
    <source>
        <dbReference type="SAM" id="Phobius"/>
    </source>
</evidence>
<feature type="transmembrane region" description="Helical" evidence="6">
    <location>
        <begin position="251"/>
        <end position="271"/>
    </location>
</feature>
<evidence type="ECO:0000313" key="8">
    <source>
        <dbReference type="EMBL" id="AWK74841.1"/>
    </source>
</evidence>
<feature type="transmembrane region" description="Helical" evidence="6">
    <location>
        <begin position="189"/>
        <end position="209"/>
    </location>
</feature>
<feature type="transmembrane region" description="Helical" evidence="6">
    <location>
        <begin position="221"/>
        <end position="244"/>
    </location>
</feature>
<dbReference type="KEGG" id="roz:CBI38_28045"/>
<dbReference type="PANTHER" id="PTHR32322:SF2">
    <property type="entry name" value="EAMA DOMAIN-CONTAINING PROTEIN"/>
    <property type="match status" value="1"/>
</dbReference>
<dbReference type="EMBL" id="CP021354">
    <property type="protein sequence ID" value="AWK74841.1"/>
    <property type="molecule type" value="Genomic_DNA"/>
</dbReference>
<dbReference type="PANTHER" id="PTHR32322">
    <property type="entry name" value="INNER MEMBRANE TRANSPORTER"/>
    <property type="match status" value="1"/>
</dbReference>
<gene>
    <name evidence="8" type="ORF">CBI38_28045</name>
</gene>
<dbReference type="InterPro" id="IPR000620">
    <property type="entry name" value="EamA_dom"/>
</dbReference>
<evidence type="ECO:0000256" key="2">
    <source>
        <dbReference type="ARBA" id="ARBA00007362"/>
    </source>
</evidence>